<dbReference type="Gene3D" id="1.20.1280.50">
    <property type="match status" value="1"/>
</dbReference>
<evidence type="ECO:0000313" key="2">
    <source>
        <dbReference type="Proteomes" id="UP001362999"/>
    </source>
</evidence>
<dbReference type="Proteomes" id="UP001362999">
    <property type="component" value="Unassembled WGS sequence"/>
</dbReference>
<protein>
    <recommendedName>
        <fullName evidence="3">F-box domain-containing protein</fullName>
    </recommendedName>
</protein>
<evidence type="ECO:0000313" key="1">
    <source>
        <dbReference type="EMBL" id="KAK6972285.1"/>
    </source>
</evidence>
<gene>
    <name evidence="1" type="ORF">R3P38DRAFT_3485628</name>
</gene>
<reference evidence="1 2" key="1">
    <citation type="journal article" date="2024" name="J Genomics">
        <title>Draft genome sequencing and assembly of Favolaschia claudopus CIRM-BRFM 2984 isolated from oak limbs.</title>
        <authorList>
            <person name="Navarro D."/>
            <person name="Drula E."/>
            <person name="Chaduli D."/>
            <person name="Cazenave R."/>
            <person name="Ahrendt S."/>
            <person name="Wang J."/>
            <person name="Lipzen A."/>
            <person name="Daum C."/>
            <person name="Barry K."/>
            <person name="Grigoriev I.V."/>
            <person name="Favel A."/>
            <person name="Rosso M.N."/>
            <person name="Martin F."/>
        </authorList>
    </citation>
    <scope>NUCLEOTIDE SEQUENCE [LARGE SCALE GENOMIC DNA]</scope>
    <source>
        <strain evidence="1 2">CIRM-BRFM 2984</strain>
    </source>
</reference>
<proteinExistence type="predicted"/>
<dbReference type="EMBL" id="JAWWNJ010000190">
    <property type="protein sequence ID" value="KAK6972285.1"/>
    <property type="molecule type" value="Genomic_DNA"/>
</dbReference>
<keyword evidence="2" id="KW-1185">Reference proteome</keyword>
<name>A0AAV9Z6I1_9AGAR</name>
<dbReference type="AlphaFoldDB" id="A0AAV9Z6I1"/>
<accession>A0AAV9Z6I1</accession>
<comment type="caution">
    <text evidence="1">The sequence shown here is derived from an EMBL/GenBank/DDBJ whole genome shotgun (WGS) entry which is preliminary data.</text>
</comment>
<evidence type="ECO:0008006" key="3">
    <source>
        <dbReference type="Google" id="ProtNLM"/>
    </source>
</evidence>
<sequence length="500" mass="55585">MYASSHFDTAQQAALRELVRASWPLTGPSSDFSRASSACSADAALYRREICRMATIQGDSNVRQCIVRMKQVLVDLERYAAGCTSLCSPIRRIPIELLLQIFSLVACPIPQLSYIDSTRNLRHCSQVVCVTSPECSCLVDALQVCHGWYFLIAGSPSLWRHIDLNLSQFCIKERQLFAAYLRRSGTVPLRIGLRATEKTAHNEFLSAPLCLLFEQVHRWELVDLRLPLSVISHYFKDCTKPLPLLRNLSIISSSSFVSLPHTQPFPVQGFQNAVNLETAAFSSSARLALPWKAEKLRQVTSYVSAGEELQYALATLSLCSTCTTFILHLDKFTPLSAVAPITSMVSKFEIRCRDANESVLATALQSATLPSLVRLGIVAPAACIPITEFLAFISRCGLSNSLQTLCLKLRICDSQLLHCLKQLGHLTCLWVHDIQQRGRRQEHVVVTDYLLNGIGDMVKRGHLRLISLDLTTVKKYTDANLTGLAVILQGATIRIHRATE</sequence>
<organism evidence="1 2">
    <name type="scientific">Favolaschia claudopus</name>
    <dbReference type="NCBI Taxonomy" id="2862362"/>
    <lineage>
        <taxon>Eukaryota</taxon>
        <taxon>Fungi</taxon>
        <taxon>Dikarya</taxon>
        <taxon>Basidiomycota</taxon>
        <taxon>Agaricomycotina</taxon>
        <taxon>Agaricomycetes</taxon>
        <taxon>Agaricomycetidae</taxon>
        <taxon>Agaricales</taxon>
        <taxon>Marasmiineae</taxon>
        <taxon>Mycenaceae</taxon>
        <taxon>Favolaschia</taxon>
    </lineage>
</organism>